<evidence type="ECO:0000313" key="2">
    <source>
        <dbReference type="EMBL" id="GAF92318.1"/>
    </source>
</evidence>
<proteinExistence type="predicted"/>
<feature type="domain" description="Fibronectin type-III" evidence="1">
    <location>
        <begin position="71"/>
        <end position="167"/>
    </location>
</feature>
<feature type="non-terminal residue" evidence="2">
    <location>
        <position position="1"/>
    </location>
</feature>
<evidence type="ECO:0000259" key="1">
    <source>
        <dbReference type="PROSITE" id="PS50853"/>
    </source>
</evidence>
<comment type="caution">
    <text evidence="2">The sequence shown here is derived from an EMBL/GenBank/DDBJ whole genome shotgun (WGS) entry which is preliminary data.</text>
</comment>
<accession>X0TFH0</accession>
<gene>
    <name evidence="2" type="ORF">S01H1_29710</name>
</gene>
<dbReference type="InterPro" id="IPR013783">
    <property type="entry name" value="Ig-like_fold"/>
</dbReference>
<dbReference type="AlphaFoldDB" id="X0TFH0"/>
<dbReference type="PROSITE" id="PS50853">
    <property type="entry name" value="FN3"/>
    <property type="match status" value="1"/>
</dbReference>
<protein>
    <recommendedName>
        <fullName evidence="1">Fibronectin type-III domain-containing protein</fullName>
    </recommendedName>
</protein>
<dbReference type="EMBL" id="BARS01018248">
    <property type="protein sequence ID" value="GAF92318.1"/>
    <property type="molecule type" value="Genomic_DNA"/>
</dbReference>
<organism evidence="2">
    <name type="scientific">marine sediment metagenome</name>
    <dbReference type="NCBI Taxonomy" id="412755"/>
    <lineage>
        <taxon>unclassified sequences</taxon>
        <taxon>metagenomes</taxon>
        <taxon>ecological metagenomes</taxon>
    </lineage>
</organism>
<dbReference type="InterPro" id="IPR036116">
    <property type="entry name" value="FN3_sf"/>
</dbReference>
<sequence length="255" mass="28785">VKGYKLYRSAAREGEYFLIKKISNPKKNKYLNKGTYNKPLMDNTTYYYKLTSYNKVDVESKPSDIVFATTKPRPVRSSGFGGESLHVKEIPLFWQPNPEDDIVEYHIFRSSGDEGEFSEIASVEGKTFYVDRRLEDGCGYKYKITAQDKDKLISDFSDTITLRTKPKPRAPTGLNATFEEGKTVFTWLANTEPDIASYNVFKKGFLGLRKVGTVREPQFINVAPKPGKSKDYVVKAVDSDGLESKPSQPVTVVGK</sequence>
<reference evidence="2" key="1">
    <citation type="journal article" date="2014" name="Front. Microbiol.">
        <title>High frequency of phylogenetically diverse reductive dehalogenase-homologous genes in deep subseafloor sedimentary metagenomes.</title>
        <authorList>
            <person name="Kawai M."/>
            <person name="Futagami T."/>
            <person name="Toyoda A."/>
            <person name="Takaki Y."/>
            <person name="Nishi S."/>
            <person name="Hori S."/>
            <person name="Arai W."/>
            <person name="Tsubouchi T."/>
            <person name="Morono Y."/>
            <person name="Uchiyama I."/>
            <person name="Ito T."/>
            <person name="Fujiyama A."/>
            <person name="Inagaki F."/>
            <person name="Takami H."/>
        </authorList>
    </citation>
    <scope>NUCLEOTIDE SEQUENCE</scope>
    <source>
        <strain evidence="2">Expedition CK06-06</strain>
    </source>
</reference>
<dbReference type="SUPFAM" id="SSF49265">
    <property type="entry name" value="Fibronectin type III"/>
    <property type="match status" value="2"/>
</dbReference>
<dbReference type="InterPro" id="IPR003961">
    <property type="entry name" value="FN3_dom"/>
</dbReference>
<name>X0TFH0_9ZZZZ</name>
<dbReference type="Gene3D" id="2.60.40.10">
    <property type="entry name" value="Immunoglobulins"/>
    <property type="match status" value="3"/>
</dbReference>